<gene>
    <name evidence="1" type="ORF">Cabys_2588</name>
</gene>
<organism evidence="1 2">
    <name type="scientific">Caldithrix abyssi DSM 13497</name>
    <dbReference type="NCBI Taxonomy" id="880073"/>
    <lineage>
        <taxon>Bacteria</taxon>
        <taxon>Pseudomonadati</taxon>
        <taxon>Calditrichota</taxon>
        <taxon>Calditrichia</taxon>
        <taxon>Calditrichales</taxon>
        <taxon>Calditrichaceae</taxon>
        <taxon>Caldithrix</taxon>
    </lineage>
</organism>
<evidence type="ECO:0000313" key="1">
    <source>
        <dbReference type="EMBL" id="APF19337.1"/>
    </source>
</evidence>
<protein>
    <submittedName>
        <fullName evidence="1">Uncharacterized protein</fullName>
    </submittedName>
</protein>
<dbReference type="AlphaFoldDB" id="A0A1J1CAN1"/>
<reference evidence="1 2" key="1">
    <citation type="submission" date="2016-11" db="EMBL/GenBank/DDBJ databases">
        <title>Genomic analysis of Caldithrix abyssi and proposal of a novel bacterial phylum Caldithrichaeota.</title>
        <authorList>
            <person name="Kublanov I."/>
            <person name="Sigalova O."/>
            <person name="Gavrilov S."/>
            <person name="Lebedinsky A."/>
            <person name="Ivanova N."/>
            <person name="Daum C."/>
            <person name="Reddy T."/>
            <person name="Klenk H.P."/>
            <person name="Goker M."/>
            <person name="Reva O."/>
            <person name="Miroshnichenko M."/>
            <person name="Kyprides N."/>
            <person name="Woyke T."/>
            <person name="Gelfand M."/>
        </authorList>
    </citation>
    <scope>NUCLEOTIDE SEQUENCE [LARGE SCALE GENOMIC DNA]</scope>
    <source>
        <strain evidence="1 2">LF13</strain>
    </source>
</reference>
<name>A0A1J1CAN1_CALAY</name>
<accession>A0A1J1CAN1</accession>
<dbReference type="KEGG" id="caby:Cabys_2588"/>
<sequence length="41" mass="4911">MFQQQFKYNLMKKIIITNSIFHFFSQYRKILLRGGDGGLVE</sequence>
<dbReference type="EMBL" id="CP018099">
    <property type="protein sequence ID" value="APF19337.1"/>
    <property type="molecule type" value="Genomic_DNA"/>
</dbReference>
<dbReference type="Proteomes" id="UP000183868">
    <property type="component" value="Chromosome"/>
</dbReference>
<evidence type="ECO:0000313" key="2">
    <source>
        <dbReference type="Proteomes" id="UP000183868"/>
    </source>
</evidence>
<proteinExistence type="predicted"/>